<name>A0A0U3EIX2_9EURY</name>
<keyword evidence="1" id="KW-0472">Membrane</keyword>
<dbReference type="KEGG" id="mmil:sm9_0713"/>
<feature type="transmembrane region" description="Helical" evidence="1">
    <location>
        <begin position="9"/>
        <end position="31"/>
    </location>
</feature>
<dbReference type="PIRSF" id="PIRSF036535">
    <property type="entry name" value="EhaE"/>
    <property type="match status" value="1"/>
</dbReference>
<sequence>MRYMISVQLFFYFGIFLAIVGSLATAWGPGVKDPIVRTFNTEVASIGVCLVLLSYNHVLALLTLVATTVVITLILFRAIIRLEEMGADV</sequence>
<dbReference type="Proteomes" id="UP000067738">
    <property type="component" value="Chromosome"/>
</dbReference>
<protein>
    <submittedName>
        <fullName evidence="2">Energy-converting hydrogenase A subunit E EhaE</fullName>
    </submittedName>
</protein>
<keyword evidence="1" id="KW-1133">Transmembrane helix</keyword>
<evidence type="ECO:0000313" key="2">
    <source>
        <dbReference type="EMBL" id="ALT68509.1"/>
    </source>
</evidence>
<dbReference type="PATRIC" id="fig|230361.4.peg.737"/>
<proteinExistence type="predicted"/>
<dbReference type="AlphaFoldDB" id="A0A0U3EIX2"/>
<reference evidence="2 3" key="1">
    <citation type="submission" date="2015-04" db="EMBL/GenBank/DDBJ databases">
        <title>The complete genome sequence of the rumen methanogen Methanobrevibacter millerae SM9.</title>
        <authorList>
            <person name="Leahy S.C."/>
            <person name="Kelly W.J."/>
            <person name="Pacheco D.M."/>
            <person name="Li D."/>
            <person name="Altermann E."/>
            <person name="Attwood G.T."/>
        </authorList>
    </citation>
    <scope>NUCLEOTIDE SEQUENCE [LARGE SCALE GENOMIC DNA]</scope>
    <source>
        <strain evidence="2 3">SM9</strain>
    </source>
</reference>
<keyword evidence="3" id="KW-1185">Reference proteome</keyword>
<feature type="transmembrane region" description="Helical" evidence="1">
    <location>
        <begin position="43"/>
        <end position="76"/>
    </location>
</feature>
<dbReference type="Pfam" id="PF09880">
    <property type="entry name" value="EhaE"/>
    <property type="match status" value="1"/>
</dbReference>
<dbReference type="InterPro" id="IPR011317">
    <property type="entry name" value="Prd_NiFe_hyd_3_EhaE"/>
</dbReference>
<organism evidence="2 3">
    <name type="scientific">Methanobrevibacter millerae</name>
    <dbReference type="NCBI Taxonomy" id="230361"/>
    <lineage>
        <taxon>Archaea</taxon>
        <taxon>Methanobacteriati</taxon>
        <taxon>Methanobacteriota</taxon>
        <taxon>Methanomada group</taxon>
        <taxon>Methanobacteria</taxon>
        <taxon>Methanobacteriales</taxon>
        <taxon>Methanobacteriaceae</taxon>
        <taxon>Methanobrevibacter</taxon>
    </lineage>
</organism>
<accession>A0A0U3EIX2</accession>
<keyword evidence="1" id="KW-0812">Transmembrane</keyword>
<dbReference type="EMBL" id="CP011266">
    <property type="protein sequence ID" value="ALT68509.1"/>
    <property type="molecule type" value="Genomic_DNA"/>
</dbReference>
<evidence type="ECO:0000256" key="1">
    <source>
        <dbReference type="SAM" id="Phobius"/>
    </source>
</evidence>
<gene>
    <name evidence="2" type="primary">ehaE</name>
    <name evidence="2" type="ORF">sm9_0713</name>
</gene>
<evidence type="ECO:0000313" key="3">
    <source>
        <dbReference type="Proteomes" id="UP000067738"/>
    </source>
</evidence>